<dbReference type="RefSeq" id="WP_306750831.1">
    <property type="nucleotide sequence ID" value="NZ_NSDM01000031.1"/>
</dbReference>
<dbReference type="EMBL" id="NSDM01000031">
    <property type="protein sequence ID" value="MDQ2589144.1"/>
    <property type="molecule type" value="Genomic_DNA"/>
</dbReference>
<evidence type="ECO:0000313" key="1">
    <source>
        <dbReference type="EMBL" id="MDQ2589144.1"/>
    </source>
</evidence>
<keyword evidence="2" id="KW-1185">Reference proteome</keyword>
<evidence type="ECO:0000313" key="2">
    <source>
        <dbReference type="Proteomes" id="UP001225605"/>
    </source>
</evidence>
<proteinExistence type="predicted"/>
<sequence length="635" mass="69705">MFEGRTRLRGLVKELVEAVGAGATPVLVVEGCGGSGKTALLTQTVLEWQDTTPTVLVRPRELRVDDEDGAAGAVRPVLAAVLLGLSAEVPGFPLSFERVLLAQIAMRVEVEGLDQDAALDELNRQTNNYRERNLRDLIRDLAATAGSLIQLPLDPGPMVNRIADYLGGMLESSRRASNFRWSRAALEWFGHQDQGLRLNADRARLRLSAQARSQDPDVRRDVDDLLVAALLADLRHSLAPVTTRLHNVVMLLDDGDVAVATTFVRALLRVRRAVADRGRGGDPAPPDPLLVMTTSGGLLAEELADDELPAPELVRESEVDISLVAEARVWVRIRSEDLTGKDVVQLAKGHLWPNDLAASTVGKVVYGLSRGHPKSVDALLRRLHDEPSLARDPGKLLRGVENSLLEPFVREFSAGDRANKHHLRALVTLSAALTKLEAQTLAPLLPDPVELDSPLYSSSTLWTSGDSGQQQLPPLVRYLGMRMLSARADDDEASWAKVIGRLRDHAGDEGPRLRYTLLLGDRAAVAEELLESLEDMATRDWLELFDLVTSDVNPRETSPESIGTAQRGSDLAHTYRLLGVVPAFDHDPCSTEPDVRQDLAAQVAQALRQLSNRAQDPALLLRRAQRYERFGRNYR</sequence>
<evidence type="ECO:0008006" key="3">
    <source>
        <dbReference type="Google" id="ProtNLM"/>
    </source>
</evidence>
<gene>
    <name evidence="1" type="ORF">CKY47_35470</name>
</gene>
<dbReference type="Proteomes" id="UP001225605">
    <property type="component" value="Unassembled WGS sequence"/>
</dbReference>
<name>A0ABU0XEL6_9PSEU</name>
<organism evidence="1 2">
    <name type="scientific">Saccharothrix yanglingensis</name>
    <dbReference type="NCBI Taxonomy" id="659496"/>
    <lineage>
        <taxon>Bacteria</taxon>
        <taxon>Bacillati</taxon>
        <taxon>Actinomycetota</taxon>
        <taxon>Actinomycetes</taxon>
        <taxon>Pseudonocardiales</taxon>
        <taxon>Pseudonocardiaceae</taxon>
        <taxon>Saccharothrix</taxon>
    </lineage>
</organism>
<reference evidence="1 2" key="1">
    <citation type="submission" date="2017-06" db="EMBL/GenBank/DDBJ databases">
        <title>Cultured bacterium strain Saccharothrix yanglingensis Hhs.015.</title>
        <authorList>
            <person name="Xia Y."/>
        </authorList>
    </citation>
    <scope>NUCLEOTIDE SEQUENCE [LARGE SCALE GENOMIC DNA]</scope>
    <source>
        <strain evidence="1 2">Hhs.015</strain>
    </source>
</reference>
<protein>
    <recommendedName>
        <fullName evidence="3">Orc1-like AAA ATPase domain-containing protein</fullName>
    </recommendedName>
</protein>
<accession>A0ABU0XEL6</accession>
<comment type="caution">
    <text evidence="1">The sequence shown here is derived from an EMBL/GenBank/DDBJ whole genome shotgun (WGS) entry which is preliminary data.</text>
</comment>